<evidence type="ECO:0000256" key="2">
    <source>
        <dbReference type="ARBA" id="ARBA00022574"/>
    </source>
</evidence>
<dbReference type="InterPro" id="IPR045183">
    <property type="entry name" value="Ebi-like"/>
</dbReference>
<dbReference type="FunFam" id="2.130.10.10:FF:000218">
    <property type="entry name" value="WD40 repeat-containing protein HOS15"/>
    <property type="match status" value="1"/>
</dbReference>
<dbReference type="STRING" id="595528.A0A0D2WPT4"/>
<dbReference type="PANTHER" id="PTHR22846:SF2">
    <property type="entry name" value="F-BOX-LIKE_WD REPEAT-CONTAINING PROTEIN EBI"/>
    <property type="match status" value="1"/>
</dbReference>
<feature type="repeat" description="WD" evidence="7">
    <location>
        <begin position="237"/>
        <end position="278"/>
    </location>
</feature>
<evidence type="ECO:0000313" key="9">
    <source>
        <dbReference type="EMBL" id="KJE93500.1"/>
    </source>
</evidence>
<evidence type="ECO:0000256" key="8">
    <source>
        <dbReference type="SAM" id="MobiDB-lite"/>
    </source>
</evidence>
<dbReference type="PANTHER" id="PTHR22846">
    <property type="entry name" value="WD40 REPEAT PROTEIN"/>
    <property type="match status" value="1"/>
</dbReference>
<dbReference type="AlphaFoldDB" id="A0A0D2WPT4"/>
<dbReference type="Pfam" id="PF08513">
    <property type="entry name" value="LisH"/>
    <property type="match status" value="1"/>
</dbReference>
<evidence type="ECO:0000256" key="3">
    <source>
        <dbReference type="ARBA" id="ARBA00022737"/>
    </source>
</evidence>
<evidence type="ECO:0000256" key="4">
    <source>
        <dbReference type="ARBA" id="ARBA00023015"/>
    </source>
</evidence>
<dbReference type="PRINTS" id="PR00320">
    <property type="entry name" value="GPROTEINBRPT"/>
</dbReference>
<dbReference type="OrthoDB" id="1367865at2759"/>
<evidence type="ECO:0000256" key="6">
    <source>
        <dbReference type="ARBA" id="ARBA00023242"/>
    </source>
</evidence>
<evidence type="ECO:0000256" key="1">
    <source>
        <dbReference type="ARBA" id="ARBA00004123"/>
    </source>
</evidence>
<keyword evidence="5" id="KW-0804">Transcription</keyword>
<feature type="repeat" description="WD" evidence="7">
    <location>
        <begin position="320"/>
        <end position="361"/>
    </location>
</feature>
<dbReference type="InterPro" id="IPR015943">
    <property type="entry name" value="WD40/YVTN_repeat-like_dom_sf"/>
</dbReference>
<dbReference type="InterPro" id="IPR006594">
    <property type="entry name" value="LisH"/>
</dbReference>
<dbReference type="InterPro" id="IPR020472">
    <property type="entry name" value="WD40_PAC1"/>
</dbReference>
<dbReference type="SMART" id="SM00667">
    <property type="entry name" value="LisH"/>
    <property type="match status" value="1"/>
</dbReference>
<keyword evidence="4" id="KW-0805">Transcription regulation</keyword>
<dbReference type="Proteomes" id="UP000008743">
    <property type="component" value="Unassembled WGS sequence"/>
</dbReference>
<dbReference type="GO" id="GO:0000118">
    <property type="term" value="C:histone deacetylase complex"/>
    <property type="evidence" value="ECO:0007669"/>
    <property type="project" value="TreeGrafter"/>
</dbReference>
<dbReference type="GO" id="GO:0006357">
    <property type="term" value="P:regulation of transcription by RNA polymerase II"/>
    <property type="evidence" value="ECO:0007669"/>
    <property type="project" value="TreeGrafter"/>
</dbReference>
<keyword evidence="6" id="KW-0539">Nucleus</keyword>
<protein>
    <submittedName>
        <fullName evidence="9">Tbl1xr1 protein</fullName>
    </submittedName>
</protein>
<dbReference type="Gene3D" id="2.130.10.10">
    <property type="entry name" value="YVTN repeat-like/Quinoprotein amine dehydrogenase"/>
    <property type="match status" value="1"/>
</dbReference>
<dbReference type="FunCoup" id="A0A0D2WPT4">
    <property type="interactions" value="142"/>
</dbReference>
<feature type="repeat" description="WD" evidence="7">
    <location>
        <begin position="203"/>
        <end position="228"/>
    </location>
</feature>
<feature type="compositionally biased region" description="Basic and acidic residues" evidence="8">
    <location>
        <begin position="99"/>
        <end position="113"/>
    </location>
</feature>
<dbReference type="SMART" id="SM00320">
    <property type="entry name" value="WD40"/>
    <property type="match status" value="8"/>
</dbReference>
<dbReference type="PROSITE" id="PS50896">
    <property type="entry name" value="LISH"/>
    <property type="match status" value="1"/>
</dbReference>
<dbReference type="Pfam" id="PF00400">
    <property type="entry name" value="WD40"/>
    <property type="match status" value="7"/>
</dbReference>
<dbReference type="InterPro" id="IPR001680">
    <property type="entry name" value="WD40_rpt"/>
</dbReference>
<comment type="subcellular location">
    <subcellularLocation>
        <location evidence="1">Nucleus</location>
    </subcellularLocation>
</comment>
<reference evidence="10" key="1">
    <citation type="submission" date="2011-02" db="EMBL/GenBank/DDBJ databases">
        <title>The Genome Sequence of Capsaspora owczarzaki ATCC 30864.</title>
        <authorList>
            <person name="Russ C."/>
            <person name="Cuomo C."/>
            <person name="Burger G."/>
            <person name="Gray M.W."/>
            <person name="Holland P.W.H."/>
            <person name="King N."/>
            <person name="Lang F.B.F."/>
            <person name="Roger A.J."/>
            <person name="Ruiz-Trillo I."/>
            <person name="Young S.K."/>
            <person name="Zeng Q."/>
            <person name="Gargeya S."/>
            <person name="Alvarado L."/>
            <person name="Berlin A."/>
            <person name="Chapman S.B."/>
            <person name="Chen Z."/>
            <person name="Freedman E."/>
            <person name="Gellesch M."/>
            <person name="Goldberg J."/>
            <person name="Griggs A."/>
            <person name="Gujja S."/>
            <person name="Heilman E."/>
            <person name="Heiman D."/>
            <person name="Howarth C."/>
            <person name="Mehta T."/>
            <person name="Neiman D."/>
            <person name="Pearson M."/>
            <person name="Roberts A."/>
            <person name="Saif S."/>
            <person name="Shea T."/>
            <person name="Shenoy N."/>
            <person name="Sisk P."/>
            <person name="Stolte C."/>
            <person name="Sykes S."/>
            <person name="White J."/>
            <person name="Yandava C."/>
            <person name="Haas B."/>
            <person name="Nusbaum C."/>
            <person name="Birren B."/>
        </authorList>
    </citation>
    <scope>NUCLEOTIDE SEQUENCE</scope>
    <source>
        <strain evidence="10">ATCC 30864</strain>
    </source>
</reference>
<dbReference type="InterPro" id="IPR036322">
    <property type="entry name" value="WD40_repeat_dom_sf"/>
</dbReference>
<sequence length="502" mass="54575">MSLTSEEVNFLIFRYLQESGFLHSAFTFGHESLITRSAASSLSREVAPGALITFLQKGLLYVEAETHLQEDGADVQCTEPFSLLTPHVCKSKSKAKKKAEKEKARKTKKKDDATEMDVAPDTKVEAKQQPLKLAMFKPDEITTLENTSEVTCCAFNAPQTHLAAAGGAIARLWELGALTKSVSSTVPTNQSILLDHGPNCKEVTHLSWNRAGTTLTTGGYDGVVRLWSTAGRLVKELTEHVTPIFAVKWNKDDSMLVSVSIDKSAVVWNAVTGQAIQRCLHHTAPLLDVDWRTERSFATCSVDTTIQVWEVGSAKPVHSFVGHSNEVNSVLWDPAANLLASGSDDCTAKIWSMASSSPLFDLQGHSAGIYCIRWSPTGVGSRNPHLPLLLATASNDSTIRLWEVANGQCINILTGMWKEVYTLSFSPDAMFLASGAFNGLMCVWSMKDGSAVKAYRHRDENDVVFNVSWSPNGDKIAAGFRSLAAVVFDVKPGSLDALPTAP</sequence>
<dbReference type="FunFam" id="1.20.960.30:FF:000001">
    <property type="entry name" value="F-box-like/WD repeat-containing protein TBL1XR1"/>
    <property type="match status" value="1"/>
</dbReference>
<organism evidence="9 10">
    <name type="scientific">Capsaspora owczarzaki (strain ATCC 30864)</name>
    <dbReference type="NCBI Taxonomy" id="595528"/>
    <lineage>
        <taxon>Eukaryota</taxon>
        <taxon>Filasterea</taxon>
        <taxon>Capsaspora</taxon>
    </lineage>
</organism>
<name>A0A0D2WPT4_CAPO3</name>
<accession>A0A0D2WPT4</accession>
<dbReference type="PROSITE" id="PS50294">
    <property type="entry name" value="WD_REPEATS_REGION"/>
    <property type="match status" value="3"/>
</dbReference>
<evidence type="ECO:0000313" key="10">
    <source>
        <dbReference type="Proteomes" id="UP000008743"/>
    </source>
</evidence>
<dbReference type="OMA" id="KWNKCGN"/>
<dbReference type="PROSITE" id="PS50082">
    <property type="entry name" value="WD_REPEATS_2"/>
    <property type="match status" value="6"/>
</dbReference>
<keyword evidence="2 7" id="KW-0853">WD repeat</keyword>
<dbReference type="EMBL" id="KE346365">
    <property type="protein sequence ID" value="KJE93500.1"/>
    <property type="molecule type" value="Genomic_DNA"/>
</dbReference>
<dbReference type="SUPFAM" id="SSF50978">
    <property type="entry name" value="WD40 repeat-like"/>
    <property type="match status" value="1"/>
</dbReference>
<evidence type="ECO:0000256" key="7">
    <source>
        <dbReference type="PROSITE-ProRule" id="PRU00221"/>
    </source>
</evidence>
<dbReference type="PhylomeDB" id="A0A0D2WPT4"/>
<keyword evidence="3" id="KW-0677">Repeat</keyword>
<feature type="repeat" description="WD" evidence="7">
    <location>
        <begin position="413"/>
        <end position="454"/>
    </location>
</feature>
<feature type="region of interest" description="Disordered" evidence="8">
    <location>
        <begin position="94"/>
        <end position="123"/>
    </location>
</feature>
<feature type="repeat" description="WD" evidence="7">
    <location>
        <begin position="279"/>
        <end position="319"/>
    </location>
</feature>
<dbReference type="InParanoid" id="A0A0D2WPT4"/>
<keyword evidence="10" id="KW-1185">Reference proteome</keyword>
<dbReference type="PROSITE" id="PS00678">
    <property type="entry name" value="WD_REPEATS_1"/>
    <property type="match status" value="1"/>
</dbReference>
<dbReference type="eggNOG" id="KOG0273">
    <property type="taxonomic scope" value="Eukaryota"/>
</dbReference>
<gene>
    <name evidence="9" type="ORF">CAOG_004282</name>
</gene>
<dbReference type="GO" id="GO:0003714">
    <property type="term" value="F:transcription corepressor activity"/>
    <property type="evidence" value="ECO:0007669"/>
    <property type="project" value="InterPro"/>
</dbReference>
<dbReference type="RefSeq" id="XP_004348107.1">
    <property type="nucleotide sequence ID" value="XM_004348057.2"/>
</dbReference>
<dbReference type="Gene3D" id="1.20.960.30">
    <property type="match status" value="1"/>
</dbReference>
<dbReference type="InterPro" id="IPR019775">
    <property type="entry name" value="WD40_repeat_CS"/>
</dbReference>
<evidence type="ECO:0000256" key="5">
    <source>
        <dbReference type="ARBA" id="ARBA00023163"/>
    </source>
</evidence>
<proteinExistence type="predicted"/>
<dbReference type="CDD" id="cd00200">
    <property type="entry name" value="WD40"/>
    <property type="match status" value="1"/>
</dbReference>
<feature type="repeat" description="WD" evidence="7">
    <location>
        <begin position="362"/>
        <end position="412"/>
    </location>
</feature>